<gene>
    <name evidence="2" type="ORF">PC115_g7439</name>
</gene>
<accession>A0A8T1CMR6</accession>
<sequence>MELQAVPDDRTTFSSASLLARTATSSIHDQASLSLGFFPQLHRIPHSDVEIIECVHTIPAMDACNLPLATPTDKYALSVQLTTSSNARSANAKFDQKMSAATPLSNRESDGATTAKKEALAKQFLASHATMVMAQPSNFRR</sequence>
<evidence type="ECO:0000313" key="2">
    <source>
        <dbReference type="EMBL" id="KAG2927670.1"/>
    </source>
</evidence>
<dbReference type="VEuPathDB" id="FungiDB:PC110_g9611"/>
<evidence type="ECO:0000313" key="3">
    <source>
        <dbReference type="Proteomes" id="UP000774804"/>
    </source>
</evidence>
<name>A0A8T1CMR6_9STRA</name>
<comment type="caution">
    <text evidence="2">The sequence shown here is derived from an EMBL/GenBank/DDBJ whole genome shotgun (WGS) entry which is preliminary data.</text>
</comment>
<dbReference type="AlphaFoldDB" id="A0A8T1CMR6"/>
<protein>
    <submittedName>
        <fullName evidence="2">Uncharacterized protein</fullName>
    </submittedName>
</protein>
<feature type="region of interest" description="Disordered" evidence="1">
    <location>
        <begin position="93"/>
        <end position="115"/>
    </location>
</feature>
<dbReference type="Proteomes" id="UP000774804">
    <property type="component" value="Unassembled WGS sequence"/>
</dbReference>
<dbReference type="EMBL" id="RCMI01000180">
    <property type="protein sequence ID" value="KAG2927670.1"/>
    <property type="molecule type" value="Genomic_DNA"/>
</dbReference>
<organism evidence="2 3">
    <name type="scientific">Phytophthora cactorum</name>
    <dbReference type="NCBI Taxonomy" id="29920"/>
    <lineage>
        <taxon>Eukaryota</taxon>
        <taxon>Sar</taxon>
        <taxon>Stramenopiles</taxon>
        <taxon>Oomycota</taxon>
        <taxon>Peronosporomycetes</taxon>
        <taxon>Peronosporales</taxon>
        <taxon>Peronosporaceae</taxon>
        <taxon>Phytophthora</taxon>
    </lineage>
</organism>
<reference evidence="2" key="1">
    <citation type="submission" date="2018-10" db="EMBL/GenBank/DDBJ databases">
        <title>Effector identification in a new, highly contiguous assembly of the strawberry crown rot pathogen Phytophthora cactorum.</title>
        <authorList>
            <person name="Armitage A.D."/>
            <person name="Nellist C.F."/>
            <person name="Bates H."/>
            <person name="Vickerstaff R.J."/>
            <person name="Harrison R.J."/>
        </authorList>
    </citation>
    <scope>NUCLEOTIDE SEQUENCE</scope>
    <source>
        <strain evidence="2">4032</strain>
    </source>
</reference>
<proteinExistence type="predicted"/>
<evidence type="ECO:0000256" key="1">
    <source>
        <dbReference type="SAM" id="MobiDB-lite"/>
    </source>
</evidence>